<feature type="region of interest" description="Disordered" evidence="7">
    <location>
        <begin position="693"/>
        <end position="726"/>
    </location>
</feature>
<dbReference type="SUPFAM" id="SSF57756">
    <property type="entry name" value="Retrovirus zinc finger-like domains"/>
    <property type="match status" value="1"/>
</dbReference>
<evidence type="ECO:0000256" key="4">
    <source>
        <dbReference type="ARBA" id="ARBA00022801"/>
    </source>
</evidence>
<dbReference type="GO" id="GO:0008270">
    <property type="term" value="F:zinc ion binding"/>
    <property type="evidence" value="ECO:0007669"/>
    <property type="project" value="UniProtKB-KW"/>
</dbReference>
<dbReference type="InterPro" id="IPR001584">
    <property type="entry name" value="Integrase_cat-core"/>
</dbReference>
<dbReference type="InterPro" id="IPR012337">
    <property type="entry name" value="RNaseH-like_sf"/>
</dbReference>
<keyword evidence="6" id="KW-0175">Coiled coil</keyword>
<dbReference type="PROSITE" id="PS50158">
    <property type="entry name" value="ZF_CCHC"/>
    <property type="match status" value="1"/>
</dbReference>
<dbReference type="Gene3D" id="4.10.60.10">
    <property type="entry name" value="Zinc finger, CCHC-type"/>
    <property type="match status" value="1"/>
</dbReference>
<dbReference type="InterPro" id="IPR001878">
    <property type="entry name" value="Znf_CCHC"/>
</dbReference>
<feature type="region of interest" description="Disordered" evidence="7">
    <location>
        <begin position="740"/>
        <end position="766"/>
    </location>
</feature>
<feature type="compositionally biased region" description="Acidic residues" evidence="7">
    <location>
        <begin position="268"/>
        <end position="282"/>
    </location>
</feature>
<keyword evidence="4" id="KW-0378">Hydrolase</keyword>
<dbReference type="GO" id="GO:0006508">
    <property type="term" value="P:proteolysis"/>
    <property type="evidence" value="ECO:0007669"/>
    <property type="project" value="UniProtKB-KW"/>
</dbReference>
<dbReference type="InterPro" id="IPR057670">
    <property type="entry name" value="SH3_retrovirus"/>
</dbReference>
<dbReference type="InterPro" id="IPR043502">
    <property type="entry name" value="DNA/RNA_pol_sf"/>
</dbReference>
<dbReference type="PANTHER" id="PTHR42648">
    <property type="entry name" value="TRANSPOSASE, PUTATIVE-RELATED"/>
    <property type="match status" value="1"/>
</dbReference>
<keyword evidence="2" id="KW-0479">Metal-binding</keyword>
<dbReference type="Proteomes" id="UP001172457">
    <property type="component" value="Chromosome 3"/>
</dbReference>
<evidence type="ECO:0000256" key="3">
    <source>
        <dbReference type="ARBA" id="ARBA00022750"/>
    </source>
</evidence>
<feature type="compositionally biased region" description="Basic and acidic residues" evidence="7">
    <location>
        <begin position="711"/>
        <end position="725"/>
    </location>
</feature>
<evidence type="ECO:0000256" key="7">
    <source>
        <dbReference type="SAM" id="MobiDB-lite"/>
    </source>
</evidence>
<evidence type="ECO:0000313" key="10">
    <source>
        <dbReference type="EMBL" id="KAJ9558435.1"/>
    </source>
</evidence>
<dbReference type="SUPFAM" id="SSF53098">
    <property type="entry name" value="Ribonuclease H-like"/>
    <property type="match status" value="1"/>
</dbReference>
<dbReference type="InterPro" id="IPR025724">
    <property type="entry name" value="GAG-pre-integrase_dom"/>
</dbReference>
<keyword evidence="11" id="KW-1185">Reference proteome</keyword>
<keyword evidence="5" id="KW-0862">Zinc</keyword>
<proteinExistence type="predicted"/>
<name>A0AA38TCH1_9ASTR</name>
<feature type="coiled-coil region" evidence="6">
    <location>
        <begin position="488"/>
        <end position="571"/>
    </location>
</feature>
<evidence type="ECO:0000256" key="6">
    <source>
        <dbReference type="SAM" id="Coils"/>
    </source>
</evidence>
<dbReference type="SUPFAM" id="SSF56672">
    <property type="entry name" value="DNA/RNA polymerases"/>
    <property type="match status" value="1"/>
</dbReference>
<accession>A0AA38TCH1</accession>
<dbReference type="PANTHER" id="PTHR42648:SF18">
    <property type="entry name" value="RETROTRANSPOSON, UNCLASSIFIED-LIKE PROTEIN"/>
    <property type="match status" value="1"/>
</dbReference>
<gene>
    <name evidence="10" type="ORF">OSB04_013049</name>
</gene>
<protein>
    <submittedName>
        <fullName evidence="10">Uncharacterized protein</fullName>
    </submittedName>
</protein>
<dbReference type="Pfam" id="PF14223">
    <property type="entry name" value="Retrotran_gag_2"/>
    <property type="match status" value="1"/>
</dbReference>
<keyword evidence="5" id="KW-0863">Zinc-finger</keyword>
<dbReference type="InterPro" id="IPR013103">
    <property type="entry name" value="RVT_2"/>
</dbReference>
<sequence length="1994" mass="227429">MSRDLLSMGSKSKPPVLQIGEYPQWRVRMIQFLNNIDKTLMVSIQEGPIKPYIDIPGTPETATTPAIEPRRVFKLFRHYNELEKIRAELDDKALTFLTMAIPNDLFNRVDSRNTAKELWDELEKQFQGTERSIQAKLNQAIRAYEGFKALEGETLADSYSRFNIILNDLRRNGMNKSASEINFKFLKNLNPEWDHYSVNLQMNKNLAEEDLHDLYSILSQHEVKVRDIVTKQKSITDSLALLTEKSKSVLSSSSKKKSHSKALVTELSDSDSETVEDDSSESDVDLKRVADKLALLSSSIQKRYGKKKFYSKPKFDNYKRETYKPKEYERRPERKSYEKEKTDEKGNVCFNCGKPGHFVKDCRAPKVRDFDYYSKKAQLAKRKSEGKVLMAEEECWYDDTSDDEDSAHFTQVHYNLMASVEETINLHKETEQTNEVCQTPSDSDMSDNDECSLEEQFLILKTEFDDLKEKIKFERARVIEFSNECELYKSLADDRELEKAEIRKEKAKLESQITEMKSALVNLESEKAEYMIKYEVCFQDRSEAYAKIKQLEDLNIKRGQTQQTLKLLTNNLKDIRFYNPKMGLGLPENDVLKKAPKGLYQFDNLSFPKINETFVKSGSSLSDSSDKGKEKVVDDSSVSFSDSKPKRKNNFDFTCDFKYDDLNQSYKTRKPEFSHTQCVSLYSQDVKSFSTESEKLSNNIENESMTTDSTPKSEDKTSELEKETDYENLSEFIQVNNLSENKSVSDYESDSDSDETKPCFDSDNDDDIEAGVEEEKINFISNPMFESQETPPCFDQSVKPEVTELSTYAVIDKDGYLVYKSLDSMVEGDILKSELKLPDVEFGAVFEKPKSSTQDKPNVVNVSSDSGISKDAKSSCTLLKSETCSINFEASTFEVGSTSCATLETSSKDSSDARHMWYVDSGCSRHMTGYKELLHNYVERPGGTVSFGNKTTGVIKGYGILTNGKVSIKKVLYVEGLSHNLFSASQFCDGYNIVLFSIINCLIINSDGVEIFEGRRFYNLYVVDFPVIDSSKPVCLFSKATKGESWLWHRRFSHQNFSDISKLANGGLVKGLPKLTFDRDSLCPACQMGKMKRSSHKSKTEYSCQSPVEMLHMDLCGPMRIQSLSGKKYILVMVDEYSRYTWLEFLRMKSEAPELIIKFIKRIQVLLQLPVRKIRSDNGTEFKNATLDAYLTSVGISHNFSGAYTPQQNGVVERRNRTLVEAARTMLAYSGLPLTFWAEAVSTACFTQNRTIITKRFKKTPYHIINRRVPNVKFFHVFGCRCYILNNRDNLGKFDKKADEGYFLGYSLTSKTFRVYNKRTKMVMETVYVTFDETVSMTSEHSSSGLEIHSQASHTTSDSITDPNSSELDLLFMDAFLDICADNEDLILFRNPRVDIHDVPEPSSVNDSGPSENICSTSNSDQAIPVPSVDENDSQNNLDDIAILPAQLKWTRAHPLYNVIGDVNDGVKTRSASANYCLYKSFLSRIEPKNVSQALDDSDWLLAMQEELLQFKRNKVYRLVPRPQDKSIIKTKWIFRNKKDESGLIVRNKARLVAKGYSQQEGIDYDETFAPVARIEAIRIFLAYAAHKNIKVFQMDVKSAFLNGVLHEEVYIEQPEGFVDPDFPDHVCILDKALYGLKQAPRAWYETLTNHLLSKGFKRGTIDTTLFLKKEGDDLLLVKIYVDDIIFGSTNPELCTKFSKIMETEFEMSMMGELNFFLGIQVKQNPDGIFINQSKYIKDMLKKFNMTDCSPIKTPMPTANLLGPDLAGKSVDQKIYRSMIGSLLYLTATRPDIMFSTCFCARFQANPKESHLAAVKRIFRYLKGTPELGLWYPKDSSFELISFTDSDYGGCKLDRKSTSGSCQFLGDKLVSWTSKKQNCVSTSTAEAEYVAAASCCSQVLWMKTQLLDYGYKLKRVPIYCDSESAIAITSNPVQHSKTKHIDIRYHFIKDNVEKGNIEMFFVQTDYQLADLFTKPLDEKRFNFLVSKLGMLTPT</sequence>
<feature type="region of interest" description="Disordered" evidence="7">
    <location>
        <begin position="617"/>
        <end position="644"/>
    </location>
</feature>
<dbReference type="Pfam" id="PF13976">
    <property type="entry name" value="gag_pre-integrs"/>
    <property type="match status" value="1"/>
</dbReference>
<dbReference type="PROSITE" id="PS50994">
    <property type="entry name" value="INTEGRASE"/>
    <property type="match status" value="1"/>
</dbReference>
<dbReference type="Pfam" id="PF22936">
    <property type="entry name" value="Pol_BBD"/>
    <property type="match status" value="1"/>
</dbReference>
<keyword evidence="1" id="KW-0645">Protease</keyword>
<comment type="caution">
    <text evidence="10">The sequence shown here is derived from an EMBL/GenBank/DDBJ whole genome shotgun (WGS) entry which is preliminary data.</text>
</comment>
<evidence type="ECO:0000259" key="9">
    <source>
        <dbReference type="PROSITE" id="PS50994"/>
    </source>
</evidence>
<organism evidence="10 11">
    <name type="scientific">Centaurea solstitialis</name>
    <name type="common">yellow star-thistle</name>
    <dbReference type="NCBI Taxonomy" id="347529"/>
    <lineage>
        <taxon>Eukaryota</taxon>
        <taxon>Viridiplantae</taxon>
        <taxon>Streptophyta</taxon>
        <taxon>Embryophyta</taxon>
        <taxon>Tracheophyta</taxon>
        <taxon>Spermatophyta</taxon>
        <taxon>Magnoliopsida</taxon>
        <taxon>eudicotyledons</taxon>
        <taxon>Gunneridae</taxon>
        <taxon>Pentapetalae</taxon>
        <taxon>asterids</taxon>
        <taxon>campanulids</taxon>
        <taxon>Asterales</taxon>
        <taxon>Asteraceae</taxon>
        <taxon>Carduoideae</taxon>
        <taxon>Cardueae</taxon>
        <taxon>Centaureinae</taxon>
        <taxon>Centaurea</taxon>
    </lineage>
</organism>
<evidence type="ECO:0000256" key="2">
    <source>
        <dbReference type="ARBA" id="ARBA00022723"/>
    </source>
</evidence>
<dbReference type="InterPro" id="IPR036397">
    <property type="entry name" value="RNaseH_sf"/>
</dbReference>
<dbReference type="CDD" id="cd09272">
    <property type="entry name" value="RNase_HI_RT_Ty1"/>
    <property type="match status" value="1"/>
</dbReference>
<dbReference type="GO" id="GO:0015074">
    <property type="term" value="P:DNA integration"/>
    <property type="evidence" value="ECO:0007669"/>
    <property type="project" value="InterPro"/>
</dbReference>
<dbReference type="InterPro" id="IPR054722">
    <property type="entry name" value="PolX-like_BBD"/>
</dbReference>
<dbReference type="SMART" id="SM00343">
    <property type="entry name" value="ZnF_C2HC"/>
    <property type="match status" value="1"/>
</dbReference>
<feature type="region of interest" description="Disordered" evidence="7">
    <location>
        <begin position="260"/>
        <end position="282"/>
    </location>
</feature>
<evidence type="ECO:0000256" key="5">
    <source>
        <dbReference type="PROSITE-ProRule" id="PRU00047"/>
    </source>
</evidence>
<dbReference type="GO" id="GO:0004190">
    <property type="term" value="F:aspartic-type endopeptidase activity"/>
    <property type="evidence" value="ECO:0007669"/>
    <property type="project" value="UniProtKB-KW"/>
</dbReference>
<dbReference type="Pfam" id="PF00665">
    <property type="entry name" value="rve"/>
    <property type="match status" value="1"/>
</dbReference>
<dbReference type="Pfam" id="PF07727">
    <property type="entry name" value="RVT_2"/>
    <property type="match status" value="1"/>
</dbReference>
<dbReference type="Pfam" id="PF25597">
    <property type="entry name" value="SH3_retrovirus"/>
    <property type="match status" value="1"/>
</dbReference>
<feature type="domain" description="CCHC-type" evidence="8">
    <location>
        <begin position="349"/>
        <end position="363"/>
    </location>
</feature>
<dbReference type="InterPro" id="IPR036875">
    <property type="entry name" value="Znf_CCHC_sf"/>
</dbReference>
<dbReference type="Gene3D" id="3.30.420.10">
    <property type="entry name" value="Ribonuclease H-like superfamily/Ribonuclease H"/>
    <property type="match status" value="1"/>
</dbReference>
<feature type="compositionally biased region" description="Polar residues" evidence="7">
    <location>
        <begin position="693"/>
        <end position="710"/>
    </location>
</feature>
<feature type="region of interest" description="Disordered" evidence="7">
    <location>
        <begin position="1400"/>
        <end position="1425"/>
    </location>
</feature>
<evidence type="ECO:0000259" key="8">
    <source>
        <dbReference type="PROSITE" id="PS50158"/>
    </source>
</evidence>
<dbReference type="Pfam" id="PF00098">
    <property type="entry name" value="zf-CCHC"/>
    <property type="match status" value="1"/>
</dbReference>
<dbReference type="GO" id="GO:0003676">
    <property type="term" value="F:nucleic acid binding"/>
    <property type="evidence" value="ECO:0007669"/>
    <property type="project" value="InterPro"/>
</dbReference>
<dbReference type="EMBL" id="JARYMX010000003">
    <property type="protein sequence ID" value="KAJ9558435.1"/>
    <property type="molecule type" value="Genomic_DNA"/>
</dbReference>
<keyword evidence="3" id="KW-0064">Aspartyl protease</keyword>
<evidence type="ECO:0000256" key="1">
    <source>
        <dbReference type="ARBA" id="ARBA00022670"/>
    </source>
</evidence>
<evidence type="ECO:0000313" key="11">
    <source>
        <dbReference type="Proteomes" id="UP001172457"/>
    </source>
</evidence>
<reference evidence="10" key="1">
    <citation type="submission" date="2023-03" db="EMBL/GenBank/DDBJ databases">
        <title>Chromosome-scale reference genome and RAD-based genetic map of yellow starthistle (Centaurea solstitialis) reveal putative structural variation and QTLs associated with invader traits.</title>
        <authorList>
            <person name="Reatini B."/>
            <person name="Cang F.A."/>
            <person name="Jiang Q."/>
            <person name="Mckibben M.T.W."/>
            <person name="Barker M.S."/>
            <person name="Rieseberg L.H."/>
            <person name="Dlugosch K.M."/>
        </authorList>
    </citation>
    <scope>NUCLEOTIDE SEQUENCE</scope>
    <source>
        <strain evidence="10">CAN-66</strain>
        <tissue evidence="10">Leaf</tissue>
    </source>
</reference>
<feature type="domain" description="Integrase catalytic" evidence="9">
    <location>
        <begin position="1103"/>
        <end position="1269"/>
    </location>
</feature>
<feature type="compositionally biased region" description="Polar residues" evidence="7">
    <location>
        <begin position="1403"/>
        <end position="1422"/>
    </location>
</feature>
<feature type="compositionally biased region" description="Basic and acidic residues" evidence="7">
    <location>
        <begin position="624"/>
        <end position="634"/>
    </location>
</feature>
<dbReference type="InterPro" id="IPR039537">
    <property type="entry name" value="Retrotran_Ty1/copia-like"/>
</dbReference>